<evidence type="ECO:0000256" key="5">
    <source>
        <dbReference type="ARBA" id="ARBA00023180"/>
    </source>
</evidence>
<dbReference type="GO" id="GO:0033612">
    <property type="term" value="F:receptor serine/threonine kinase binding"/>
    <property type="evidence" value="ECO:0007669"/>
    <property type="project" value="TreeGrafter"/>
</dbReference>
<dbReference type="GO" id="GO:0005576">
    <property type="term" value="C:extracellular region"/>
    <property type="evidence" value="ECO:0007669"/>
    <property type="project" value="UniProtKB-SubCell"/>
</dbReference>
<name>A0A6N2LSE4_SALVM</name>
<feature type="chain" id="PRO_5027101554" evidence="7">
    <location>
        <begin position="23"/>
        <end position="80"/>
    </location>
</feature>
<comment type="similarity">
    <text evidence="2">Belongs to the CLV3/ESR signal peptide family.</text>
</comment>
<reference evidence="8" key="1">
    <citation type="submission" date="2019-03" db="EMBL/GenBank/DDBJ databases">
        <authorList>
            <person name="Mank J."/>
            <person name="Almeida P."/>
        </authorList>
    </citation>
    <scope>NUCLEOTIDE SEQUENCE</scope>
    <source>
        <strain evidence="8">78183</strain>
    </source>
</reference>
<dbReference type="PANTHER" id="PTHR33869:SF30">
    <property type="entry name" value="CLAVATA3_ESR (CLE)-RELATED PROTEIN 2"/>
    <property type="match status" value="1"/>
</dbReference>
<evidence type="ECO:0000256" key="4">
    <source>
        <dbReference type="ARBA" id="ARBA00022729"/>
    </source>
</evidence>
<keyword evidence="3" id="KW-0964">Secreted</keyword>
<gene>
    <name evidence="8" type="ORF">SVIM_LOCUS271290</name>
</gene>
<dbReference type="PANTHER" id="PTHR33869">
    <property type="entry name" value="CLAVATA3/ESR (CLE)-RELATED PROTEIN 3"/>
    <property type="match status" value="1"/>
</dbReference>
<feature type="signal peptide" evidence="7">
    <location>
        <begin position="1"/>
        <end position="22"/>
    </location>
</feature>
<evidence type="ECO:0000256" key="7">
    <source>
        <dbReference type="SAM" id="SignalP"/>
    </source>
</evidence>
<evidence type="ECO:0000256" key="6">
    <source>
        <dbReference type="ARBA" id="ARBA00023278"/>
    </source>
</evidence>
<dbReference type="InterPro" id="IPR039616">
    <property type="entry name" value="CLE1-4"/>
</dbReference>
<keyword evidence="5" id="KW-0325">Glycoprotein</keyword>
<evidence type="ECO:0000256" key="3">
    <source>
        <dbReference type="ARBA" id="ARBA00022525"/>
    </source>
</evidence>
<dbReference type="EMBL" id="CAADRP010001597">
    <property type="protein sequence ID" value="VFU44283.1"/>
    <property type="molecule type" value="Genomic_DNA"/>
</dbReference>
<dbReference type="AlphaFoldDB" id="A0A6N2LSE4"/>
<organism evidence="8">
    <name type="scientific">Salix viminalis</name>
    <name type="common">Common osier</name>
    <name type="synonym">Basket willow</name>
    <dbReference type="NCBI Taxonomy" id="40686"/>
    <lineage>
        <taxon>Eukaryota</taxon>
        <taxon>Viridiplantae</taxon>
        <taxon>Streptophyta</taxon>
        <taxon>Embryophyta</taxon>
        <taxon>Tracheophyta</taxon>
        <taxon>Spermatophyta</taxon>
        <taxon>Magnoliopsida</taxon>
        <taxon>eudicotyledons</taxon>
        <taxon>Gunneridae</taxon>
        <taxon>Pentapetalae</taxon>
        <taxon>rosids</taxon>
        <taxon>fabids</taxon>
        <taxon>Malpighiales</taxon>
        <taxon>Salicaceae</taxon>
        <taxon>Saliceae</taxon>
        <taxon>Salix</taxon>
    </lineage>
</organism>
<evidence type="ECO:0000313" key="8">
    <source>
        <dbReference type="EMBL" id="VFU44283.1"/>
    </source>
</evidence>
<keyword evidence="4 7" id="KW-0732">Signal</keyword>
<sequence length="80" mass="9019">MASLKFWVCLILLFLTLARTETRHLDQPYLGRKNMARVLQELSEKSKQLSITSDDVSDAAALSPFQSKRLSPGGPDPRHH</sequence>
<keyword evidence="6" id="KW-0379">Hydroxylation</keyword>
<evidence type="ECO:0000256" key="2">
    <source>
        <dbReference type="ARBA" id="ARBA00005416"/>
    </source>
</evidence>
<evidence type="ECO:0000256" key="1">
    <source>
        <dbReference type="ARBA" id="ARBA00004239"/>
    </source>
</evidence>
<accession>A0A6N2LSE4</accession>
<proteinExistence type="inferred from homology"/>
<protein>
    <submittedName>
        <fullName evidence="8">Uncharacterized protein</fullName>
    </submittedName>
</protein>
<comment type="subcellular location">
    <subcellularLocation>
        <location evidence="1">Secreted</location>
        <location evidence="1">Extracellular space</location>
    </subcellularLocation>
</comment>